<dbReference type="OrthoDB" id="5153231at2759"/>
<keyword evidence="2" id="KW-1185">Reference proteome</keyword>
<organism evidence="1 2">
    <name type="scientific">Aspergillus taichungensis</name>
    <dbReference type="NCBI Taxonomy" id="482145"/>
    <lineage>
        <taxon>Eukaryota</taxon>
        <taxon>Fungi</taxon>
        <taxon>Dikarya</taxon>
        <taxon>Ascomycota</taxon>
        <taxon>Pezizomycotina</taxon>
        <taxon>Eurotiomycetes</taxon>
        <taxon>Eurotiomycetidae</taxon>
        <taxon>Eurotiales</taxon>
        <taxon>Aspergillaceae</taxon>
        <taxon>Aspergillus</taxon>
        <taxon>Aspergillus subgen. Circumdati</taxon>
    </lineage>
</organism>
<name>A0A2J5HJJ1_9EURO</name>
<dbReference type="AlphaFoldDB" id="A0A2J5HJJ1"/>
<gene>
    <name evidence="1" type="ORF">BDW42DRAFT_6311</name>
</gene>
<evidence type="ECO:0000313" key="2">
    <source>
        <dbReference type="Proteomes" id="UP000235023"/>
    </source>
</evidence>
<sequence length="141" mass="16278">MPRDSPEMVSKEDVHVGQSLCVLCRQAATAGSPILDLNRRLRTVPDCGSPCARCSLSPSPIIWFHATCYEILQNSYESSQRPTPEDLRRFADATRPVYRCHPQEHRETMSVTDGLLSKYTRKKLPKRVFDKTCWVNYWLNY</sequence>
<accession>A0A2J5HJJ1</accession>
<evidence type="ECO:0000313" key="1">
    <source>
        <dbReference type="EMBL" id="PLN77265.1"/>
    </source>
</evidence>
<reference evidence="2" key="1">
    <citation type="submission" date="2017-12" db="EMBL/GenBank/DDBJ databases">
        <authorList>
            <consortium name="DOE Joint Genome Institute"/>
            <person name="Mondo S.J."/>
            <person name="Kjaerbolling I."/>
            <person name="Vesth T.C."/>
            <person name="Frisvad J.C."/>
            <person name="Nybo J.L."/>
            <person name="Theobald S."/>
            <person name="Kuo A."/>
            <person name="Bowyer P."/>
            <person name="Matsuda Y."/>
            <person name="Lyhne E.K."/>
            <person name="Kogle M.E."/>
            <person name="Clum A."/>
            <person name="Lipzen A."/>
            <person name="Salamov A."/>
            <person name="Ngan C.Y."/>
            <person name="Daum C."/>
            <person name="Chiniquy J."/>
            <person name="Barry K."/>
            <person name="LaButti K."/>
            <person name="Haridas S."/>
            <person name="Simmons B.A."/>
            <person name="Magnuson J.K."/>
            <person name="Mortensen U.H."/>
            <person name="Larsen T.O."/>
            <person name="Grigoriev I.V."/>
            <person name="Baker S.E."/>
            <person name="Andersen M.R."/>
            <person name="Nordberg H.P."/>
            <person name="Cantor M.N."/>
            <person name="Hua S.X."/>
        </authorList>
    </citation>
    <scope>NUCLEOTIDE SEQUENCE [LARGE SCALE GENOMIC DNA]</scope>
    <source>
        <strain evidence="2">IBT 19404</strain>
    </source>
</reference>
<dbReference type="EMBL" id="KZ559599">
    <property type="protein sequence ID" value="PLN77265.1"/>
    <property type="molecule type" value="Genomic_DNA"/>
</dbReference>
<dbReference type="Proteomes" id="UP000235023">
    <property type="component" value="Unassembled WGS sequence"/>
</dbReference>
<proteinExistence type="predicted"/>
<protein>
    <submittedName>
        <fullName evidence="1">Uncharacterized protein</fullName>
    </submittedName>
</protein>